<comment type="caution">
    <text evidence="2">The sequence shown here is derived from an EMBL/GenBank/DDBJ whole genome shotgun (WGS) entry which is preliminary data.</text>
</comment>
<reference evidence="2 3" key="1">
    <citation type="submission" date="2016-03" db="EMBL/GenBank/DDBJ databases">
        <title>Choanephora cucurbitarum.</title>
        <authorList>
            <person name="Min B."/>
            <person name="Park H."/>
            <person name="Park J.-H."/>
            <person name="Shin H.-D."/>
            <person name="Choi I.-G."/>
        </authorList>
    </citation>
    <scope>NUCLEOTIDE SEQUENCE [LARGE SCALE GENOMIC DNA]</scope>
    <source>
        <strain evidence="2 3">KUS-F28377</strain>
    </source>
</reference>
<sequence length="155" mass="18177">MSNYLWSKKVIEPEVQLPERDARVLEKYTARMKRFDEMVKICCCWIGYDILLEFIPVVGKVISLMYALSMYRLACQCELPRPIKRRLIPILGILLDMLYRAHSKNARILRRFLYERARKGTNEAGNIALQAEAEEDLSGPSNTMLRRDRQINKPK</sequence>
<protein>
    <submittedName>
        <fullName evidence="2">Uncharacterized protein</fullName>
    </submittedName>
</protein>
<dbReference type="EMBL" id="LUGH01000224">
    <property type="protein sequence ID" value="OBZ87424.1"/>
    <property type="molecule type" value="Genomic_DNA"/>
</dbReference>
<evidence type="ECO:0000313" key="2">
    <source>
        <dbReference type="EMBL" id="OBZ87424.1"/>
    </source>
</evidence>
<dbReference type="InParanoid" id="A0A1C7NJF0"/>
<name>A0A1C7NJF0_9FUNG</name>
<dbReference type="STRING" id="101091.A0A1C7NJF0"/>
<evidence type="ECO:0000256" key="1">
    <source>
        <dbReference type="SAM" id="Phobius"/>
    </source>
</evidence>
<dbReference type="Proteomes" id="UP000093000">
    <property type="component" value="Unassembled WGS sequence"/>
</dbReference>
<accession>A0A1C7NJF0</accession>
<evidence type="ECO:0000313" key="3">
    <source>
        <dbReference type="Proteomes" id="UP000093000"/>
    </source>
</evidence>
<gene>
    <name evidence="2" type="ORF">A0J61_04535</name>
</gene>
<dbReference type="OrthoDB" id="2103474at2759"/>
<dbReference type="PANTHER" id="PTHR35519">
    <property type="entry name" value="MEMBRANE PROTEINS"/>
    <property type="match status" value="1"/>
</dbReference>
<keyword evidence="1" id="KW-0812">Transmembrane</keyword>
<keyword evidence="1" id="KW-0472">Membrane</keyword>
<dbReference type="PANTHER" id="PTHR35519:SF2">
    <property type="entry name" value="PH DOMAIN PROTEIN"/>
    <property type="match status" value="1"/>
</dbReference>
<feature type="transmembrane region" description="Helical" evidence="1">
    <location>
        <begin position="41"/>
        <end position="66"/>
    </location>
</feature>
<organism evidence="2 3">
    <name type="scientific">Choanephora cucurbitarum</name>
    <dbReference type="NCBI Taxonomy" id="101091"/>
    <lineage>
        <taxon>Eukaryota</taxon>
        <taxon>Fungi</taxon>
        <taxon>Fungi incertae sedis</taxon>
        <taxon>Mucoromycota</taxon>
        <taxon>Mucoromycotina</taxon>
        <taxon>Mucoromycetes</taxon>
        <taxon>Mucorales</taxon>
        <taxon>Mucorineae</taxon>
        <taxon>Choanephoraceae</taxon>
        <taxon>Choanephoroideae</taxon>
        <taxon>Choanephora</taxon>
    </lineage>
</organism>
<keyword evidence="1" id="KW-1133">Transmembrane helix</keyword>
<dbReference type="Pfam" id="PF13430">
    <property type="entry name" value="DUF4112"/>
    <property type="match status" value="1"/>
</dbReference>
<keyword evidence="3" id="KW-1185">Reference proteome</keyword>
<dbReference type="InterPro" id="IPR025187">
    <property type="entry name" value="DUF4112"/>
</dbReference>
<proteinExistence type="predicted"/>
<dbReference type="AlphaFoldDB" id="A0A1C7NJF0"/>